<keyword evidence="3" id="KW-1185">Reference proteome</keyword>
<gene>
    <name evidence="2" type="ORF">DYU11_03500</name>
</gene>
<accession>A0A418MIV1</accession>
<dbReference type="AlphaFoldDB" id="A0A418MIV1"/>
<feature type="transmembrane region" description="Helical" evidence="1">
    <location>
        <begin position="15"/>
        <end position="34"/>
    </location>
</feature>
<proteinExistence type="predicted"/>
<organism evidence="2 3">
    <name type="scientific">Fibrisoma montanum</name>
    <dbReference type="NCBI Taxonomy" id="2305895"/>
    <lineage>
        <taxon>Bacteria</taxon>
        <taxon>Pseudomonadati</taxon>
        <taxon>Bacteroidota</taxon>
        <taxon>Cytophagia</taxon>
        <taxon>Cytophagales</taxon>
        <taxon>Spirosomataceae</taxon>
        <taxon>Fibrisoma</taxon>
    </lineage>
</organism>
<reference evidence="2 3" key="1">
    <citation type="submission" date="2018-08" db="EMBL/GenBank/DDBJ databases">
        <title>Fibrisoma montanum sp. nov., isolated from Danxia mountain soil.</title>
        <authorList>
            <person name="Huang Y."/>
        </authorList>
    </citation>
    <scope>NUCLEOTIDE SEQUENCE [LARGE SCALE GENOMIC DNA]</scope>
    <source>
        <strain evidence="2 3">HYT19</strain>
    </source>
</reference>
<dbReference type="Proteomes" id="UP000283523">
    <property type="component" value="Unassembled WGS sequence"/>
</dbReference>
<evidence type="ECO:0000313" key="3">
    <source>
        <dbReference type="Proteomes" id="UP000283523"/>
    </source>
</evidence>
<dbReference type="EMBL" id="QXED01000001">
    <property type="protein sequence ID" value="RIV27388.1"/>
    <property type="molecule type" value="Genomic_DNA"/>
</dbReference>
<comment type="caution">
    <text evidence="2">The sequence shown here is derived from an EMBL/GenBank/DDBJ whole genome shotgun (WGS) entry which is preliminary data.</text>
</comment>
<name>A0A418MIV1_9BACT</name>
<protein>
    <submittedName>
        <fullName evidence="2">Uncharacterized protein</fullName>
    </submittedName>
</protein>
<keyword evidence="1" id="KW-0812">Transmembrane</keyword>
<keyword evidence="1" id="KW-1133">Transmembrane helix</keyword>
<keyword evidence="1" id="KW-0472">Membrane</keyword>
<evidence type="ECO:0000313" key="2">
    <source>
        <dbReference type="EMBL" id="RIV27388.1"/>
    </source>
</evidence>
<evidence type="ECO:0000256" key="1">
    <source>
        <dbReference type="SAM" id="Phobius"/>
    </source>
</evidence>
<sequence length="102" mass="11717">MISDETHNRSAMSRVVNWGTVWGLIFLTIGYNVVTAYQQKDTNKQVLQAQLQQRARELDSLKTVKYQLDNQLHQIRSALDQCETAQTSAMTDRRQTVATRGF</sequence>